<keyword evidence="2" id="KW-1185">Reference proteome</keyword>
<gene>
    <name evidence="1" type="ORF">V5O48_010550</name>
</gene>
<reference evidence="1 2" key="1">
    <citation type="submission" date="2024-02" db="EMBL/GenBank/DDBJ databases">
        <title>A draft genome for the cacao thread blight pathogen Marasmius crinis-equi.</title>
        <authorList>
            <person name="Cohen S.P."/>
            <person name="Baruah I.K."/>
            <person name="Amoako-Attah I."/>
            <person name="Bukari Y."/>
            <person name="Meinhardt L.W."/>
            <person name="Bailey B.A."/>
        </authorList>
    </citation>
    <scope>NUCLEOTIDE SEQUENCE [LARGE SCALE GENOMIC DNA]</scope>
    <source>
        <strain evidence="1 2">GH-76</strain>
    </source>
</reference>
<accession>A0ABR3F816</accession>
<sequence length="131" mass="15005">MAKLNLFLEGREERLAKVRSKEAFREVLAPVFLAAWTQGAEEASKSFIDRAWSAWVDKWPEEEETDKKKLNRAKQSLAWGINMKGYKSACTNLYLARKNGEPVPSDNKPEESVAWEIQFESAIEGWKEGLL</sequence>
<evidence type="ECO:0000313" key="1">
    <source>
        <dbReference type="EMBL" id="KAL0571415.1"/>
    </source>
</evidence>
<dbReference type="EMBL" id="JBAHYK010000774">
    <property type="protein sequence ID" value="KAL0571415.1"/>
    <property type="molecule type" value="Genomic_DNA"/>
</dbReference>
<dbReference type="Proteomes" id="UP001465976">
    <property type="component" value="Unassembled WGS sequence"/>
</dbReference>
<evidence type="ECO:0000313" key="2">
    <source>
        <dbReference type="Proteomes" id="UP001465976"/>
    </source>
</evidence>
<name>A0ABR3F816_9AGAR</name>
<comment type="caution">
    <text evidence="1">The sequence shown here is derived from an EMBL/GenBank/DDBJ whole genome shotgun (WGS) entry which is preliminary data.</text>
</comment>
<organism evidence="1 2">
    <name type="scientific">Marasmius crinis-equi</name>
    <dbReference type="NCBI Taxonomy" id="585013"/>
    <lineage>
        <taxon>Eukaryota</taxon>
        <taxon>Fungi</taxon>
        <taxon>Dikarya</taxon>
        <taxon>Basidiomycota</taxon>
        <taxon>Agaricomycotina</taxon>
        <taxon>Agaricomycetes</taxon>
        <taxon>Agaricomycetidae</taxon>
        <taxon>Agaricales</taxon>
        <taxon>Marasmiineae</taxon>
        <taxon>Marasmiaceae</taxon>
        <taxon>Marasmius</taxon>
    </lineage>
</organism>
<protein>
    <submittedName>
        <fullName evidence="1">Uncharacterized protein</fullName>
    </submittedName>
</protein>
<proteinExistence type="predicted"/>